<dbReference type="PROSITE" id="PS00463">
    <property type="entry name" value="ZN2_CY6_FUNGAL_1"/>
    <property type="match status" value="1"/>
</dbReference>
<dbReference type="CDD" id="cd12148">
    <property type="entry name" value="fungal_TF_MHR"/>
    <property type="match status" value="1"/>
</dbReference>
<proteinExistence type="predicted"/>
<evidence type="ECO:0000256" key="2">
    <source>
        <dbReference type="ARBA" id="ARBA00023015"/>
    </source>
</evidence>
<reference evidence="8 9" key="1">
    <citation type="journal article" date="2021" name="DNA Res.">
        <title>Genome analysis of Candida subhashii reveals its hybrid nature and dual mitochondrial genome conformations.</title>
        <authorList>
            <person name="Mixao V."/>
            <person name="Hegedusova E."/>
            <person name="Saus E."/>
            <person name="Pryszcz L.P."/>
            <person name="Cillingova A."/>
            <person name="Nosek J."/>
            <person name="Gabaldon T."/>
        </authorList>
    </citation>
    <scope>NUCLEOTIDE SEQUENCE [LARGE SCALE GENOMIC DNA]</scope>
    <source>
        <strain evidence="8 9">CBS 10753</strain>
    </source>
</reference>
<dbReference type="PANTHER" id="PTHR31845:SF19">
    <property type="entry name" value="TRANSCRIPTION FACTOR DOMAIN-CONTAINING PROTEIN"/>
    <property type="match status" value="1"/>
</dbReference>
<keyword evidence="4" id="KW-0804">Transcription</keyword>
<evidence type="ECO:0000256" key="1">
    <source>
        <dbReference type="ARBA" id="ARBA00004123"/>
    </source>
</evidence>
<dbReference type="InterPro" id="IPR001138">
    <property type="entry name" value="Zn2Cys6_DnaBD"/>
</dbReference>
<feature type="compositionally biased region" description="Basic and acidic residues" evidence="6">
    <location>
        <begin position="249"/>
        <end position="274"/>
    </location>
</feature>
<feature type="domain" description="Zn(2)-C6 fungal-type" evidence="7">
    <location>
        <begin position="9"/>
        <end position="42"/>
    </location>
</feature>
<comment type="subcellular location">
    <subcellularLocation>
        <location evidence="1">Nucleus</location>
    </subcellularLocation>
</comment>
<protein>
    <recommendedName>
        <fullName evidence="7">Zn(2)-C6 fungal-type domain-containing protein</fullName>
    </recommendedName>
</protein>
<evidence type="ECO:0000313" key="8">
    <source>
        <dbReference type="EMBL" id="KAG7666134.1"/>
    </source>
</evidence>
<dbReference type="GeneID" id="73467192"/>
<keyword evidence="9" id="KW-1185">Reference proteome</keyword>
<keyword evidence="2" id="KW-0805">Transcription regulation</keyword>
<evidence type="ECO:0000256" key="6">
    <source>
        <dbReference type="SAM" id="MobiDB-lite"/>
    </source>
</evidence>
<dbReference type="Proteomes" id="UP000694255">
    <property type="component" value="Unassembled WGS sequence"/>
</dbReference>
<dbReference type="GO" id="GO:0000981">
    <property type="term" value="F:DNA-binding transcription factor activity, RNA polymerase II-specific"/>
    <property type="evidence" value="ECO:0007669"/>
    <property type="project" value="InterPro"/>
</dbReference>
<dbReference type="CDD" id="cd00067">
    <property type="entry name" value="GAL4"/>
    <property type="match status" value="1"/>
</dbReference>
<dbReference type="OrthoDB" id="4060227at2759"/>
<dbReference type="GO" id="GO:0005634">
    <property type="term" value="C:nucleus"/>
    <property type="evidence" value="ECO:0007669"/>
    <property type="project" value="UniProtKB-SubCell"/>
</dbReference>
<evidence type="ECO:0000256" key="3">
    <source>
        <dbReference type="ARBA" id="ARBA00023125"/>
    </source>
</evidence>
<comment type="caution">
    <text evidence="8">The sequence shown here is derived from an EMBL/GenBank/DDBJ whole genome shotgun (WGS) entry which is preliminary data.</text>
</comment>
<evidence type="ECO:0000259" key="7">
    <source>
        <dbReference type="PROSITE" id="PS50048"/>
    </source>
</evidence>
<evidence type="ECO:0000256" key="5">
    <source>
        <dbReference type="ARBA" id="ARBA00023242"/>
    </source>
</evidence>
<sequence length="520" mass="59172">MPKEKRTKPCFNCKESKVKCIYNGSLPCERCIKNGQSSTCHFALKLPSLKVPSISTTVTATTTATPQPTPEVGRLPPFNGTIPPINGQLPGIPSANTYMVPSSYSAYNQQQQQDTAWKSQIENRMNTFDNKINELVDILRVNQQFIMDNQQKMYQQYHHQYQPIPILSQNQDTYVLEGNSRPELISPPPIPSHVFPNQLREVDVRSSDGISSSSSWRPIRQPPAIESQPLATAHHPVNTSSQHRKRRASKCDDTSESHTKRPLKESGSHPKDFREGFLSKEEANDLFKFFDANISQQLFGFEISKFSTDSLWDTCPVLVCAICTIASIHHSSLSWKSKQLSTYLHELCSSLLFKGKPKDENEGFNTILALILCSFWLSDSQMFTGLALQLAKEYGLNDPHTENKDRLKLWYLLYVLDGQQSLTFNRQPLVNPQDYSLMHSKEILLTKRHKKLPHGHKKKLLKSKEALPKQDNITEVDLDEMAKKQRFTDMRLVSQVEYNQALNEAKFPLRTSNNHGSSKP</sequence>
<feature type="region of interest" description="Disordered" evidence="6">
    <location>
        <begin position="204"/>
        <end position="274"/>
    </location>
</feature>
<accession>A0A8J5QIA9</accession>
<evidence type="ECO:0000256" key="4">
    <source>
        <dbReference type="ARBA" id="ARBA00023163"/>
    </source>
</evidence>
<dbReference type="SMART" id="SM00066">
    <property type="entry name" value="GAL4"/>
    <property type="match status" value="1"/>
</dbReference>
<name>A0A8J5QIA9_9ASCO</name>
<keyword evidence="3" id="KW-0238">DNA-binding</keyword>
<keyword evidence="5" id="KW-0539">Nucleus</keyword>
<evidence type="ECO:0000313" key="9">
    <source>
        <dbReference type="Proteomes" id="UP000694255"/>
    </source>
</evidence>
<dbReference type="GO" id="GO:0008270">
    <property type="term" value="F:zinc ion binding"/>
    <property type="evidence" value="ECO:0007669"/>
    <property type="project" value="InterPro"/>
</dbReference>
<dbReference type="AlphaFoldDB" id="A0A8J5QIA9"/>
<dbReference type="RefSeq" id="XP_049266366.1">
    <property type="nucleotide sequence ID" value="XM_049407841.1"/>
</dbReference>
<dbReference type="EMBL" id="JAGSYN010000043">
    <property type="protein sequence ID" value="KAG7666134.1"/>
    <property type="molecule type" value="Genomic_DNA"/>
</dbReference>
<dbReference type="PANTHER" id="PTHR31845">
    <property type="entry name" value="FINGER DOMAIN PROTEIN, PUTATIVE-RELATED"/>
    <property type="match status" value="1"/>
</dbReference>
<gene>
    <name evidence="8" type="ORF">J8A68_000391</name>
</gene>
<dbReference type="PROSITE" id="PS50048">
    <property type="entry name" value="ZN2_CY6_FUNGAL_2"/>
    <property type="match status" value="1"/>
</dbReference>
<dbReference type="InterPro" id="IPR051089">
    <property type="entry name" value="prtT"/>
</dbReference>
<dbReference type="GO" id="GO:0000976">
    <property type="term" value="F:transcription cis-regulatory region binding"/>
    <property type="evidence" value="ECO:0007669"/>
    <property type="project" value="TreeGrafter"/>
</dbReference>
<organism evidence="8 9">
    <name type="scientific">[Candida] subhashii</name>
    <dbReference type="NCBI Taxonomy" id="561895"/>
    <lineage>
        <taxon>Eukaryota</taxon>
        <taxon>Fungi</taxon>
        <taxon>Dikarya</taxon>
        <taxon>Ascomycota</taxon>
        <taxon>Saccharomycotina</taxon>
        <taxon>Pichiomycetes</taxon>
        <taxon>Debaryomycetaceae</taxon>
        <taxon>Spathaspora</taxon>
    </lineage>
</organism>